<dbReference type="FunFam" id="3.90.400.10:FF:000002">
    <property type="entry name" value="Sucrose isomerase"/>
    <property type="match status" value="1"/>
</dbReference>
<sequence length="549" mass="61586">MSAGRQGQEQEEADVAGEKSEWWKGAVVYQIYPRSFHDTNGDGIGDLKGIEEKLDHVAGLGADAIWLSPIYPSPNRDFGYDVSDYCAIAPEMGSMADFDRLVEAVHGRGMKLILDQVLAHTSEQHQWFQESQLSADNPKSDWYVWADAKEDGTVPNNWLSAFGGPAWSWNPVRRKYYHHKFLKSQPKLNFHNEQVVDACMDVLRFWLDRGVDGFRLDVANAYLHDAALTDNPPLPMDKRTFMDWAHAPRLQQHIHDANMPENEWAMKRVRKVMDEYEERLAFGEFSERPEMFGRYAGGVERLHTGYTFDFLEDWSFEPPVFRAYYEKLLAPLSDLFPCVTFSNHDIVRPVTRWGGGQGDDGLAKLALTLLVALRGTVLMFQGEELGLPEVDLERKYIKDPVGDLYFPWVKGRDGCRTPMPWESGGAEAGFTIGTPWLPIPDYHRMRAVDVQQADEGSVLAHAKKVIALRKAHPALKTGAMSCLDAEGKVLAFTREGEGERLLCVFNLGKEAASFDLPESAGAAVFEVGGVTRDAAALALQPRSGAIFKV</sequence>
<reference evidence="5 6" key="1">
    <citation type="journal article" date="2011" name="Stand. Genomic Sci.">
        <title>Complete genome sequence of Parvibaculum lavamentivorans type strain (DS-1(T)).</title>
        <authorList>
            <person name="Schleheck D."/>
            <person name="Weiss M."/>
            <person name="Pitluck S."/>
            <person name="Bruce D."/>
            <person name="Land M.L."/>
            <person name="Han S."/>
            <person name="Saunders E."/>
            <person name="Tapia R."/>
            <person name="Detter C."/>
            <person name="Brettin T."/>
            <person name="Han J."/>
            <person name="Woyke T."/>
            <person name="Goodwin L."/>
            <person name="Pennacchio L."/>
            <person name="Nolan M."/>
            <person name="Cook A.M."/>
            <person name="Kjelleberg S."/>
            <person name="Thomas T."/>
        </authorList>
    </citation>
    <scope>NUCLEOTIDE SEQUENCE [LARGE SCALE GENOMIC DNA]</scope>
    <source>
        <strain evidence="6">DS-1 / DSM 13023 / NCIMB 13966</strain>
    </source>
</reference>
<proteinExistence type="inferred from homology"/>
<dbReference type="Gene3D" id="3.90.400.10">
    <property type="entry name" value="Oligo-1,6-glucosidase, Domain 2"/>
    <property type="match status" value="1"/>
</dbReference>
<dbReference type="Pfam" id="PF16657">
    <property type="entry name" value="Malt_amylase_C"/>
    <property type="match status" value="1"/>
</dbReference>
<dbReference type="InterPro" id="IPR045857">
    <property type="entry name" value="O16G_dom_2"/>
</dbReference>
<dbReference type="InterPro" id="IPR017853">
    <property type="entry name" value="GH"/>
</dbReference>
<keyword evidence="2" id="KW-0378">Hydrolase</keyword>
<evidence type="ECO:0000256" key="2">
    <source>
        <dbReference type="ARBA" id="ARBA00022801"/>
    </source>
</evidence>
<comment type="similarity">
    <text evidence="1">Belongs to the glycosyl hydrolase 13 family.</text>
</comment>
<dbReference type="eggNOG" id="COG0366">
    <property type="taxonomic scope" value="Bacteria"/>
</dbReference>
<evidence type="ECO:0000313" key="5">
    <source>
        <dbReference type="EMBL" id="ABS64561.1"/>
    </source>
</evidence>
<dbReference type="Proteomes" id="UP000006377">
    <property type="component" value="Chromosome"/>
</dbReference>
<dbReference type="InterPro" id="IPR006047">
    <property type="entry name" value="GH13_cat_dom"/>
</dbReference>
<dbReference type="CDD" id="cd11330">
    <property type="entry name" value="AmyAc_OligoGlu"/>
    <property type="match status" value="1"/>
</dbReference>
<organism evidence="5 6">
    <name type="scientific">Parvibaculum lavamentivorans (strain DS-1 / DSM 13023 / NCIMB 13966)</name>
    <dbReference type="NCBI Taxonomy" id="402881"/>
    <lineage>
        <taxon>Bacteria</taxon>
        <taxon>Pseudomonadati</taxon>
        <taxon>Pseudomonadota</taxon>
        <taxon>Alphaproteobacteria</taxon>
        <taxon>Hyphomicrobiales</taxon>
        <taxon>Parvibaculaceae</taxon>
        <taxon>Parvibaculum</taxon>
    </lineage>
</organism>
<dbReference type="InterPro" id="IPR013780">
    <property type="entry name" value="Glyco_hydro_b"/>
</dbReference>
<dbReference type="Gene3D" id="2.60.40.1180">
    <property type="entry name" value="Golgi alpha-mannosidase II"/>
    <property type="match status" value="1"/>
</dbReference>
<evidence type="ECO:0000313" key="6">
    <source>
        <dbReference type="Proteomes" id="UP000006377"/>
    </source>
</evidence>
<dbReference type="STRING" id="402881.Plav_2954"/>
<evidence type="ECO:0000256" key="1">
    <source>
        <dbReference type="ARBA" id="ARBA00008061"/>
    </source>
</evidence>
<dbReference type="EMBL" id="CP000774">
    <property type="protein sequence ID" value="ABS64561.1"/>
    <property type="molecule type" value="Genomic_DNA"/>
</dbReference>
<dbReference type="CAZy" id="GH13">
    <property type="family name" value="Glycoside Hydrolase Family 13"/>
</dbReference>
<dbReference type="SUPFAM" id="SSF51445">
    <property type="entry name" value="(Trans)glycosidases"/>
    <property type="match status" value="1"/>
</dbReference>
<dbReference type="GO" id="GO:0004556">
    <property type="term" value="F:alpha-amylase activity"/>
    <property type="evidence" value="ECO:0007669"/>
    <property type="project" value="TreeGrafter"/>
</dbReference>
<dbReference type="AlphaFoldDB" id="A7HXC8"/>
<dbReference type="PANTHER" id="PTHR10357">
    <property type="entry name" value="ALPHA-AMYLASE FAMILY MEMBER"/>
    <property type="match status" value="1"/>
</dbReference>
<dbReference type="KEGG" id="pla:Plav_2954"/>
<dbReference type="PANTHER" id="PTHR10357:SF179">
    <property type="entry name" value="NEUTRAL AND BASIC AMINO ACID TRANSPORT PROTEIN RBAT"/>
    <property type="match status" value="1"/>
</dbReference>
<dbReference type="SUPFAM" id="SSF51011">
    <property type="entry name" value="Glycosyl hydrolase domain"/>
    <property type="match status" value="1"/>
</dbReference>
<dbReference type="SMART" id="SM00642">
    <property type="entry name" value="Aamy"/>
    <property type="match status" value="1"/>
</dbReference>
<gene>
    <name evidence="5" type="ordered locus">Plav_2954</name>
</gene>
<protein>
    <submittedName>
        <fullName evidence="5">Alpha amylase catalytic region</fullName>
    </submittedName>
</protein>
<dbReference type="Gene3D" id="3.20.20.80">
    <property type="entry name" value="Glycosidases"/>
    <property type="match status" value="2"/>
</dbReference>
<keyword evidence="3" id="KW-0326">Glycosidase</keyword>
<dbReference type="GO" id="GO:0009313">
    <property type="term" value="P:oligosaccharide catabolic process"/>
    <property type="evidence" value="ECO:0007669"/>
    <property type="project" value="TreeGrafter"/>
</dbReference>
<dbReference type="OrthoDB" id="9805159at2"/>
<dbReference type="HOGENOM" id="CLU_006462_2_3_5"/>
<accession>A7HXC8</accession>
<dbReference type="InterPro" id="IPR032091">
    <property type="entry name" value="Malt_amylase-like_C"/>
</dbReference>
<dbReference type="Pfam" id="PF00128">
    <property type="entry name" value="Alpha-amylase"/>
    <property type="match status" value="1"/>
</dbReference>
<evidence type="ECO:0000256" key="3">
    <source>
        <dbReference type="ARBA" id="ARBA00023295"/>
    </source>
</evidence>
<evidence type="ECO:0000259" key="4">
    <source>
        <dbReference type="SMART" id="SM00642"/>
    </source>
</evidence>
<keyword evidence="6" id="KW-1185">Reference proteome</keyword>
<name>A7HXC8_PARL1</name>
<feature type="domain" description="Glycosyl hydrolase family 13 catalytic" evidence="4">
    <location>
        <begin position="30"/>
        <end position="416"/>
    </location>
</feature>